<dbReference type="InterPro" id="IPR003849">
    <property type="entry name" value="Preprotein_translocase_YajC"/>
</dbReference>
<dbReference type="RefSeq" id="WP_322497180.1">
    <property type="nucleotide sequence ID" value="NZ_JARGYT010000001.1"/>
</dbReference>
<dbReference type="NCBIfam" id="TIGR00739">
    <property type="entry name" value="yajC"/>
    <property type="match status" value="1"/>
</dbReference>
<dbReference type="PRINTS" id="PR01853">
    <property type="entry name" value="YAJCTRNLCASE"/>
</dbReference>
<keyword evidence="7" id="KW-1003">Cell membrane</keyword>
<evidence type="ECO:0000256" key="9">
    <source>
        <dbReference type="ARBA" id="ARBA00022927"/>
    </source>
</evidence>
<evidence type="ECO:0000256" key="4">
    <source>
        <dbReference type="ARBA" id="ARBA00011718"/>
    </source>
</evidence>
<protein>
    <recommendedName>
        <fullName evidence="5">Sec translocon accessory complex subunit YajC</fullName>
    </recommendedName>
</protein>
<evidence type="ECO:0000256" key="2">
    <source>
        <dbReference type="ARBA" id="ARBA00004377"/>
    </source>
</evidence>
<evidence type="ECO:0000256" key="12">
    <source>
        <dbReference type="ARBA" id="ARBA00023136"/>
    </source>
</evidence>
<feature type="chain" id="PRO_5046866152" description="Sec translocon accessory complex subunit YajC" evidence="14">
    <location>
        <begin position="22"/>
        <end position="123"/>
    </location>
</feature>
<proteinExistence type="inferred from homology"/>
<keyword evidence="8 13" id="KW-0812">Transmembrane</keyword>
<evidence type="ECO:0000256" key="8">
    <source>
        <dbReference type="ARBA" id="ARBA00022692"/>
    </source>
</evidence>
<evidence type="ECO:0000256" key="14">
    <source>
        <dbReference type="SAM" id="SignalP"/>
    </source>
</evidence>
<comment type="caution">
    <text evidence="15">The sequence shown here is derived from an EMBL/GenBank/DDBJ whole genome shotgun (WGS) entry which is preliminary data.</text>
</comment>
<reference evidence="15 16" key="1">
    <citation type="submission" date="2023-02" db="EMBL/GenBank/DDBJ databases">
        <title>Host association and intracellularity evolved multiple times independently in the Rickettsiales.</title>
        <authorList>
            <person name="Castelli M."/>
            <person name="Nardi T."/>
            <person name="Gammuto L."/>
            <person name="Bellinzona G."/>
            <person name="Sabaneyeva E."/>
            <person name="Potekhin A."/>
            <person name="Serra V."/>
            <person name="Petroni G."/>
            <person name="Sassera D."/>
        </authorList>
    </citation>
    <scope>NUCLEOTIDE SEQUENCE [LARGE SCALE GENOMIC DNA]</scope>
    <source>
        <strain evidence="15 16">BOD18</strain>
    </source>
</reference>
<evidence type="ECO:0000256" key="7">
    <source>
        <dbReference type="ARBA" id="ARBA00022475"/>
    </source>
</evidence>
<evidence type="ECO:0000256" key="6">
    <source>
        <dbReference type="ARBA" id="ARBA00022448"/>
    </source>
</evidence>
<evidence type="ECO:0000256" key="13">
    <source>
        <dbReference type="SAM" id="Phobius"/>
    </source>
</evidence>
<comment type="subcellular location">
    <subcellularLocation>
        <location evidence="2">Cell inner membrane</location>
        <topology evidence="2">Single-pass membrane protein</topology>
    </subcellularLocation>
</comment>
<keyword evidence="11" id="KW-0811">Translocation</keyword>
<dbReference type="PANTHER" id="PTHR33909">
    <property type="entry name" value="SEC TRANSLOCON ACCESSORY COMPLEX SUBUNIT YAJC"/>
    <property type="match status" value="1"/>
</dbReference>
<evidence type="ECO:0000256" key="5">
    <source>
        <dbReference type="ARBA" id="ARBA00014962"/>
    </source>
</evidence>
<dbReference type="Proteomes" id="UP001293791">
    <property type="component" value="Unassembled WGS sequence"/>
</dbReference>
<keyword evidence="6" id="KW-0813">Transport</keyword>
<dbReference type="EMBL" id="JARGYT010000001">
    <property type="protein sequence ID" value="MDZ5761667.1"/>
    <property type="molecule type" value="Genomic_DNA"/>
</dbReference>
<comment type="subunit">
    <text evidence="4">Part of the SecDF-YidC-YajC translocase complex. The SecDF-YidC-YajC translocase forms a supercomplex with SecYEG, called the holo-translocon (HTL).</text>
</comment>
<gene>
    <name evidence="15" type="ORF">Cyrtocomes_00023</name>
</gene>
<keyword evidence="16" id="KW-1185">Reference proteome</keyword>
<evidence type="ECO:0000256" key="3">
    <source>
        <dbReference type="ARBA" id="ARBA00006742"/>
    </source>
</evidence>
<evidence type="ECO:0000256" key="1">
    <source>
        <dbReference type="ARBA" id="ARBA00002061"/>
    </source>
</evidence>
<comment type="similarity">
    <text evidence="3">Belongs to the YajC family.</text>
</comment>
<feature type="signal peptide" evidence="14">
    <location>
        <begin position="1"/>
        <end position="21"/>
    </location>
</feature>
<accession>A0ABU5L6B9</accession>
<comment type="function">
    <text evidence="1">The SecYEG-SecDF-YajC-YidC holo-translocon (HTL) protein secretase/insertase is a supercomplex required for protein secretion, insertion of proteins into membranes, and assembly of membrane protein complexes. While the SecYEG complex is essential for assembly of a number of proteins and complexes, the SecDF-YajC-YidC subcomplex facilitates these functions.</text>
</comment>
<keyword evidence="9" id="KW-0653">Protein transport</keyword>
<dbReference type="Pfam" id="PF02699">
    <property type="entry name" value="YajC"/>
    <property type="match status" value="1"/>
</dbReference>
<keyword evidence="12 13" id="KW-0472">Membrane</keyword>
<dbReference type="SMART" id="SM01323">
    <property type="entry name" value="YajC"/>
    <property type="match status" value="1"/>
</dbReference>
<evidence type="ECO:0000256" key="11">
    <source>
        <dbReference type="ARBA" id="ARBA00023010"/>
    </source>
</evidence>
<evidence type="ECO:0000256" key="10">
    <source>
        <dbReference type="ARBA" id="ARBA00022989"/>
    </source>
</evidence>
<organism evidence="15 16">
    <name type="scientific">Candidatus Cyrtobacter comes</name>
    <dbReference type="NCBI Taxonomy" id="675776"/>
    <lineage>
        <taxon>Bacteria</taxon>
        <taxon>Pseudomonadati</taxon>
        <taxon>Pseudomonadota</taxon>
        <taxon>Alphaproteobacteria</taxon>
        <taxon>Rickettsiales</taxon>
        <taxon>Candidatus Midichloriaceae</taxon>
        <taxon>Candidatus Cyrtobacter</taxon>
    </lineage>
</organism>
<name>A0ABU5L6B9_9RICK</name>
<evidence type="ECO:0000313" key="15">
    <source>
        <dbReference type="EMBL" id="MDZ5761667.1"/>
    </source>
</evidence>
<keyword evidence="14" id="KW-0732">Signal</keyword>
<dbReference type="PANTHER" id="PTHR33909:SF1">
    <property type="entry name" value="SEC TRANSLOCON ACCESSORY COMPLEX SUBUNIT YAJC"/>
    <property type="match status" value="1"/>
</dbReference>
<sequence length="123" mass="13836">MRFRLFLLLFVSTGFANFAFAHDAADLGNLVNSLAPILLIMVVFYFLLIRPQQKRAKAHQEMISLLEKGDEIVLQCGIIGKIAKIEEAFLSLEIAEGTRVRVKRDGIADLFGKKADKIEKKTE</sequence>
<keyword evidence="10 13" id="KW-1133">Transmembrane helix</keyword>
<evidence type="ECO:0000313" key="16">
    <source>
        <dbReference type="Proteomes" id="UP001293791"/>
    </source>
</evidence>
<feature type="transmembrane region" description="Helical" evidence="13">
    <location>
        <begin position="31"/>
        <end position="49"/>
    </location>
</feature>